<keyword evidence="1" id="KW-1133">Transmembrane helix</keyword>
<feature type="transmembrane region" description="Helical" evidence="1">
    <location>
        <begin position="485"/>
        <end position="516"/>
    </location>
</feature>
<dbReference type="AlphaFoldDB" id="A0A9D2FXT7"/>
<name>A0A9D2FXT7_9BACT</name>
<dbReference type="EMBL" id="DXBE01000043">
    <property type="protein sequence ID" value="HIZ69359.1"/>
    <property type="molecule type" value="Genomic_DNA"/>
</dbReference>
<feature type="transmembrane region" description="Helical" evidence="1">
    <location>
        <begin position="232"/>
        <end position="251"/>
    </location>
</feature>
<dbReference type="Proteomes" id="UP000824055">
    <property type="component" value="Unassembled WGS sequence"/>
</dbReference>
<feature type="transmembrane region" description="Helical" evidence="1">
    <location>
        <begin position="388"/>
        <end position="409"/>
    </location>
</feature>
<feature type="transmembrane region" description="Helical" evidence="1">
    <location>
        <begin position="430"/>
        <end position="450"/>
    </location>
</feature>
<keyword evidence="1" id="KW-0472">Membrane</keyword>
<keyword evidence="2" id="KW-0732">Signal</keyword>
<reference evidence="3" key="1">
    <citation type="journal article" date="2021" name="PeerJ">
        <title>Extensive microbial diversity within the chicken gut microbiome revealed by metagenomics and culture.</title>
        <authorList>
            <person name="Gilroy R."/>
            <person name="Ravi A."/>
            <person name="Getino M."/>
            <person name="Pursley I."/>
            <person name="Horton D.L."/>
            <person name="Alikhan N.F."/>
            <person name="Baker D."/>
            <person name="Gharbi K."/>
            <person name="Hall N."/>
            <person name="Watson M."/>
            <person name="Adriaenssens E.M."/>
            <person name="Foster-Nyarko E."/>
            <person name="Jarju S."/>
            <person name="Secka A."/>
            <person name="Antonio M."/>
            <person name="Oren A."/>
            <person name="Chaudhuri R.R."/>
            <person name="La Ragione R."/>
            <person name="Hildebrand F."/>
            <person name="Pallen M.J."/>
        </authorList>
    </citation>
    <scope>NUCLEOTIDE SEQUENCE</scope>
    <source>
        <strain evidence="3">ChiHecec3B27-8219</strain>
    </source>
</reference>
<evidence type="ECO:0000256" key="1">
    <source>
        <dbReference type="SAM" id="Phobius"/>
    </source>
</evidence>
<proteinExistence type="predicted"/>
<organism evidence="3 4">
    <name type="scientific">Candidatus Prevotella avicola</name>
    <dbReference type="NCBI Taxonomy" id="2838738"/>
    <lineage>
        <taxon>Bacteria</taxon>
        <taxon>Pseudomonadati</taxon>
        <taxon>Bacteroidota</taxon>
        <taxon>Bacteroidia</taxon>
        <taxon>Bacteroidales</taxon>
        <taxon>Prevotellaceae</taxon>
        <taxon>Prevotella</taxon>
    </lineage>
</organism>
<feature type="transmembrane region" description="Helical" evidence="1">
    <location>
        <begin position="358"/>
        <end position="376"/>
    </location>
</feature>
<evidence type="ECO:0000313" key="4">
    <source>
        <dbReference type="Proteomes" id="UP000824055"/>
    </source>
</evidence>
<evidence type="ECO:0000313" key="3">
    <source>
        <dbReference type="EMBL" id="HIZ69359.1"/>
    </source>
</evidence>
<reference evidence="3" key="2">
    <citation type="submission" date="2021-04" db="EMBL/GenBank/DDBJ databases">
        <authorList>
            <person name="Gilroy R."/>
        </authorList>
    </citation>
    <scope>NUCLEOTIDE SEQUENCE</scope>
    <source>
        <strain evidence="3">ChiHecec3B27-8219</strain>
    </source>
</reference>
<keyword evidence="1" id="KW-0812">Transmembrane</keyword>
<feature type="signal peptide" evidence="2">
    <location>
        <begin position="1"/>
        <end position="24"/>
    </location>
</feature>
<feature type="chain" id="PRO_5039370415" description="DUF4178 domain-containing protein" evidence="2">
    <location>
        <begin position="25"/>
        <end position="526"/>
    </location>
</feature>
<gene>
    <name evidence="3" type="ORF">H9966_05660</name>
</gene>
<protein>
    <recommendedName>
        <fullName evidence="5">DUF4178 domain-containing protein</fullName>
    </recommendedName>
</protein>
<evidence type="ECO:0008006" key="5">
    <source>
        <dbReference type="Google" id="ProtNLM"/>
    </source>
</evidence>
<comment type="caution">
    <text evidence="3">The sequence shown here is derived from an EMBL/GenBank/DDBJ whole genome shotgun (WGS) entry which is preliminary data.</text>
</comment>
<sequence>MTYLSKARMALLGLAVALASSLTAAPGLLEEGRVLDVTFGKSPTESVTHGKVKFDADSKTWRAGCDSLAGREAKYSIVITYRVEKVDSLTAVELVRLYNGNAYEQGFFSVDYRGEVDVAGYSSPESDNRRWHSVEAGMEDGQEFTMVQTVDMQTREQHLVAAGHDYAYYSAPLAELANPAPNQVRIYESKWIKPVRVTVYSRVLTDQEITAAMGAAPEKHAPSEMDKDKTSFSFLGVIDLIIIVTVIMLIVRARKEKLKPMSLDDLAKAGRGELTQEQARQEALRYLDEANAPWQWEPLADQEGYGCSYPKSAKELRQSREALKKAIATGCADEDVAEDINMLILLHNRASGLTFNGWFPFVLVAFIAIIAMPIIKGDFWHMVLSWQYLGYWAGLAAYIIAAMAFRAVALRGKPVEELDTMKDKVANMTGATVAGAVAVGGAAVGLLGFLGKQLEWALDHSITHYRVFRNGVHVGNTSEMNPTGLVYFAIVIVALLVLLYIAWSIVMLILQFAAIYKFTRNYLIRR</sequence>
<accession>A0A9D2FXT7</accession>
<evidence type="ECO:0000256" key="2">
    <source>
        <dbReference type="SAM" id="SignalP"/>
    </source>
</evidence>